<keyword evidence="2" id="KW-1185">Reference proteome</keyword>
<dbReference type="AlphaFoldDB" id="A0AAV5WPE2"/>
<comment type="caution">
    <text evidence="1">The sequence shown here is derived from an EMBL/GenBank/DDBJ whole genome shotgun (WGS) entry which is preliminary data.</text>
</comment>
<name>A0AAV5WPE2_9BILA</name>
<proteinExistence type="predicted"/>
<evidence type="ECO:0000313" key="1">
    <source>
        <dbReference type="EMBL" id="GMT32470.1"/>
    </source>
</evidence>
<gene>
    <name evidence="1" type="ORF">PFISCL1PPCAC_23767</name>
</gene>
<protein>
    <submittedName>
        <fullName evidence="1">Uncharacterized protein</fullName>
    </submittedName>
</protein>
<accession>A0AAV5WPE2</accession>
<organism evidence="1 2">
    <name type="scientific">Pristionchus fissidentatus</name>
    <dbReference type="NCBI Taxonomy" id="1538716"/>
    <lineage>
        <taxon>Eukaryota</taxon>
        <taxon>Metazoa</taxon>
        <taxon>Ecdysozoa</taxon>
        <taxon>Nematoda</taxon>
        <taxon>Chromadorea</taxon>
        <taxon>Rhabditida</taxon>
        <taxon>Rhabditina</taxon>
        <taxon>Diplogasteromorpha</taxon>
        <taxon>Diplogasteroidea</taxon>
        <taxon>Neodiplogasteridae</taxon>
        <taxon>Pristionchus</taxon>
    </lineage>
</organism>
<sequence>MAADGRRVAEDHLKRLQPAVNEENIDICLQAASAFADDKLTEVNVQKAAGAAGLTGLQLKGAVLLLLQLHEIFSKQPSLPSVLASSTVLSSIANWSEAERDRIVIGDEKEEEEEKR</sequence>
<reference evidence="1" key="1">
    <citation type="submission" date="2023-10" db="EMBL/GenBank/DDBJ databases">
        <title>Genome assembly of Pristionchus species.</title>
        <authorList>
            <person name="Yoshida K."/>
            <person name="Sommer R.J."/>
        </authorList>
    </citation>
    <scope>NUCLEOTIDE SEQUENCE</scope>
    <source>
        <strain evidence="1">RS5133</strain>
    </source>
</reference>
<dbReference type="EMBL" id="BTSY01000006">
    <property type="protein sequence ID" value="GMT32470.1"/>
    <property type="molecule type" value="Genomic_DNA"/>
</dbReference>
<evidence type="ECO:0000313" key="2">
    <source>
        <dbReference type="Proteomes" id="UP001432322"/>
    </source>
</evidence>
<dbReference type="Proteomes" id="UP001432322">
    <property type="component" value="Unassembled WGS sequence"/>
</dbReference>
<feature type="non-terminal residue" evidence="1">
    <location>
        <position position="116"/>
    </location>
</feature>